<dbReference type="EMBL" id="JAUHHV010000001">
    <property type="protein sequence ID" value="KAK1438302.1"/>
    <property type="molecule type" value="Genomic_DNA"/>
</dbReference>
<protein>
    <submittedName>
        <fullName evidence="1">Uncharacterized protein</fullName>
    </submittedName>
</protein>
<organism evidence="1 2">
    <name type="scientific">Tagetes erecta</name>
    <name type="common">African marigold</name>
    <dbReference type="NCBI Taxonomy" id="13708"/>
    <lineage>
        <taxon>Eukaryota</taxon>
        <taxon>Viridiplantae</taxon>
        <taxon>Streptophyta</taxon>
        <taxon>Embryophyta</taxon>
        <taxon>Tracheophyta</taxon>
        <taxon>Spermatophyta</taxon>
        <taxon>Magnoliopsida</taxon>
        <taxon>eudicotyledons</taxon>
        <taxon>Gunneridae</taxon>
        <taxon>Pentapetalae</taxon>
        <taxon>asterids</taxon>
        <taxon>campanulids</taxon>
        <taxon>Asterales</taxon>
        <taxon>Asteraceae</taxon>
        <taxon>Asteroideae</taxon>
        <taxon>Heliantheae alliance</taxon>
        <taxon>Tageteae</taxon>
        <taxon>Tagetes</taxon>
    </lineage>
</organism>
<comment type="caution">
    <text evidence="1">The sequence shown here is derived from an EMBL/GenBank/DDBJ whole genome shotgun (WGS) entry which is preliminary data.</text>
</comment>
<proteinExistence type="predicted"/>
<name>A0AAD8PAH7_TARER</name>
<dbReference type="Proteomes" id="UP001229421">
    <property type="component" value="Unassembled WGS sequence"/>
</dbReference>
<reference evidence="1" key="1">
    <citation type="journal article" date="2023" name="bioRxiv">
        <title>Improved chromosome-level genome assembly for marigold (Tagetes erecta).</title>
        <authorList>
            <person name="Jiang F."/>
            <person name="Yuan L."/>
            <person name="Wang S."/>
            <person name="Wang H."/>
            <person name="Xu D."/>
            <person name="Wang A."/>
            <person name="Fan W."/>
        </authorList>
    </citation>
    <scope>NUCLEOTIDE SEQUENCE</scope>
    <source>
        <strain evidence="1">WSJ</strain>
        <tissue evidence="1">Leaf</tissue>
    </source>
</reference>
<dbReference type="AlphaFoldDB" id="A0AAD8PAH7"/>
<accession>A0AAD8PAH7</accession>
<keyword evidence="2" id="KW-1185">Reference proteome</keyword>
<sequence>MDDKSVRIILSSNVDQKFQQPSPFVSLNNLKLYPERVYWCFQAPKTQAMSTELKSYLLGGSSTATLTMVLPEEVQAQKLLAEIRMLIENENNNFKITMARIEREKTHVESHEPKKPAIGGHMAQIKNCLEMLGVQLQHRKKFASLIITKLQVVEELIASLPASNKAKIEPCLISLRAQAGVTISKIIDCMKIHCDESQIRSSVLFCEPATTLEPSL</sequence>
<evidence type="ECO:0000313" key="1">
    <source>
        <dbReference type="EMBL" id="KAK1438302.1"/>
    </source>
</evidence>
<gene>
    <name evidence="1" type="ORF">QVD17_04109</name>
</gene>
<evidence type="ECO:0000313" key="2">
    <source>
        <dbReference type="Proteomes" id="UP001229421"/>
    </source>
</evidence>